<dbReference type="InterPro" id="IPR008927">
    <property type="entry name" value="6-PGluconate_DH-like_C_sf"/>
</dbReference>
<dbReference type="PANTHER" id="PTHR43561">
    <property type="match status" value="1"/>
</dbReference>
<protein>
    <recommendedName>
        <fullName evidence="14">3-hydroxyacyl-CoA dehydrogenase</fullName>
    </recommendedName>
</protein>
<dbReference type="PANTHER" id="PTHR43561:SF3">
    <property type="entry name" value="HYDROXYACYL-COENZYME A DEHYDROGENASE, MITOCHONDRIAL"/>
    <property type="match status" value="1"/>
</dbReference>
<dbReference type="GO" id="GO:0070403">
    <property type="term" value="F:NAD+ binding"/>
    <property type="evidence" value="ECO:0007669"/>
    <property type="project" value="InterPro"/>
</dbReference>
<evidence type="ECO:0000256" key="7">
    <source>
        <dbReference type="SAM" id="MobiDB-lite"/>
    </source>
</evidence>
<dbReference type="Proteomes" id="UP000663866">
    <property type="component" value="Unassembled WGS sequence"/>
</dbReference>
<sequence>PTISKNVRPPATRIKSRLPTTKSQTVPRSTTSCSDGTEDSCQLCCANVAIYEYDPCRHCPMCGECFAKLTEQQHEECIICCRSATINSRVAAATNHQVILVDQTQEFLDKSLNIIETSLKRIVKKKFDKDQANGEKYLNDIRSRIKTSLDVKDAVKSTDIIIEAIIENLEIKQALFKQIDQIAPKHTIFTSNTSSLPITEIARDVHRQDRFGGLHFFNPVPVMKLLEVIRTSSTSDETYQAMLNFGKELGKTTVSCKDTPGFIVNRLLIPYHAEAVRMIERGDATPEDIDTAMKLGAGYPMGPIELMDYVGLDTSKFISDGWQKRYPDEPTFRTTDLINKLVSEGKFGRKTGAGFYKYSK</sequence>
<evidence type="ECO:0000256" key="3">
    <source>
        <dbReference type="ARBA" id="ARBA00023002"/>
    </source>
</evidence>
<dbReference type="AlphaFoldDB" id="A0A819VYX9"/>
<feature type="compositionally biased region" description="Polar residues" evidence="7">
    <location>
        <begin position="18"/>
        <end position="35"/>
    </location>
</feature>
<dbReference type="Gene3D" id="3.40.50.720">
    <property type="entry name" value="NAD(P)-binding Rossmann-like Domain"/>
    <property type="match status" value="1"/>
</dbReference>
<proteinExistence type="predicted"/>
<feature type="domain" description="3-hydroxyacyl-CoA dehydrogenase C-terminal" evidence="8">
    <location>
        <begin position="261"/>
        <end position="358"/>
    </location>
</feature>
<feature type="non-terminal residue" evidence="11">
    <location>
        <position position="1"/>
    </location>
</feature>
<accession>A0A819VYX9</accession>
<dbReference type="Proteomes" id="UP000663842">
    <property type="component" value="Unassembled WGS sequence"/>
</dbReference>
<evidence type="ECO:0000259" key="8">
    <source>
        <dbReference type="Pfam" id="PF00725"/>
    </source>
</evidence>
<comment type="caution">
    <text evidence="11">The sequence shown here is derived from an EMBL/GenBank/DDBJ whole genome shotgun (WGS) entry which is preliminary data.</text>
</comment>
<evidence type="ECO:0000256" key="4">
    <source>
        <dbReference type="ARBA" id="ARBA00023027"/>
    </source>
</evidence>
<dbReference type="Gene3D" id="1.10.1040.10">
    <property type="entry name" value="N-(1-d-carboxylethyl)-l-norvaline Dehydrogenase, domain 2"/>
    <property type="match status" value="1"/>
</dbReference>
<dbReference type="InterPro" id="IPR036291">
    <property type="entry name" value="NAD(P)-bd_dom_sf"/>
</dbReference>
<dbReference type="FunFam" id="3.40.50.720:FF:000009">
    <property type="entry name" value="Fatty oxidation complex, alpha subunit"/>
    <property type="match status" value="1"/>
</dbReference>
<name>A0A819VYX9_9BILA</name>
<dbReference type="EMBL" id="CAJOBF010003924">
    <property type="protein sequence ID" value="CAF4115956.1"/>
    <property type="molecule type" value="Genomic_DNA"/>
</dbReference>
<comment type="catalytic activity">
    <reaction evidence="6">
        <text>a (3S)-3-hydroxyacyl-CoA + NAD(+) = a 3-oxoacyl-CoA + NADH + H(+)</text>
        <dbReference type="Rhea" id="RHEA:22432"/>
        <dbReference type="ChEBI" id="CHEBI:15378"/>
        <dbReference type="ChEBI" id="CHEBI:57318"/>
        <dbReference type="ChEBI" id="CHEBI:57540"/>
        <dbReference type="ChEBI" id="CHEBI:57945"/>
        <dbReference type="ChEBI" id="CHEBI:90726"/>
        <dbReference type="EC" id="1.1.1.35"/>
    </reaction>
</comment>
<gene>
    <name evidence="10" type="ORF">OVN521_LOCUS19546</name>
    <name evidence="11" type="ORF">UXM345_LOCUS23114</name>
</gene>
<dbReference type="InterPro" id="IPR006176">
    <property type="entry name" value="3-OHacyl-CoA_DH_NAD-bd"/>
</dbReference>
<dbReference type="EMBL" id="CAJOBG010003710">
    <property type="protein sequence ID" value="CAF4077147.1"/>
    <property type="molecule type" value="Genomic_DNA"/>
</dbReference>
<keyword evidence="13" id="KW-1185">Reference proteome</keyword>
<evidence type="ECO:0000313" key="12">
    <source>
        <dbReference type="Proteomes" id="UP000663842"/>
    </source>
</evidence>
<dbReference type="InterPro" id="IPR052242">
    <property type="entry name" value="Mito_3-hydroxyacyl-CoA_DH"/>
</dbReference>
<dbReference type="SUPFAM" id="SSF51735">
    <property type="entry name" value="NAD(P)-binding Rossmann-fold domains"/>
    <property type="match status" value="1"/>
</dbReference>
<evidence type="ECO:0000259" key="9">
    <source>
        <dbReference type="Pfam" id="PF02737"/>
    </source>
</evidence>
<evidence type="ECO:0000313" key="13">
    <source>
        <dbReference type="Proteomes" id="UP000663866"/>
    </source>
</evidence>
<dbReference type="GO" id="GO:0006635">
    <property type="term" value="P:fatty acid beta-oxidation"/>
    <property type="evidence" value="ECO:0007669"/>
    <property type="project" value="TreeGrafter"/>
</dbReference>
<keyword evidence="5" id="KW-0496">Mitochondrion</keyword>
<reference evidence="11" key="1">
    <citation type="submission" date="2021-02" db="EMBL/GenBank/DDBJ databases">
        <authorList>
            <person name="Nowell W R."/>
        </authorList>
    </citation>
    <scope>NUCLEOTIDE SEQUENCE</scope>
</reference>
<dbReference type="GO" id="GO:0003857">
    <property type="term" value="F:(3S)-3-hydroxyacyl-CoA dehydrogenase (NAD+) activity"/>
    <property type="evidence" value="ECO:0007669"/>
    <property type="project" value="UniProtKB-EC"/>
</dbReference>
<keyword evidence="4" id="KW-0520">NAD</keyword>
<comment type="pathway">
    <text evidence="2">Lipid metabolism; fatty acid beta-oxidation.</text>
</comment>
<comment type="subcellular location">
    <subcellularLocation>
        <location evidence="1">Mitochondrion matrix</location>
    </subcellularLocation>
</comment>
<dbReference type="GO" id="GO:0005759">
    <property type="term" value="C:mitochondrial matrix"/>
    <property type="evidence" value="ECO:0007669"/>
    <property type="project" value="UniProtKB-SubCell"/>
</dbReference>
<dbReference type="Pfam" id="PF00725">
    <property type="entry name" value="3HCDH"/>
    <property type="match status" value="1"/>
</dbReference>
<feature type="domain" description="3-hydroxyacyl-CoA dehydrogenase NAD binding" evidence="9">
    <location>
        <begin position="89"/>
        <end position="259"/>
    </location>
</feature>
<dbReference type="SUPFAM" id="SSF48179">
    <property type="entry name" value="6-phosphogluconate dehydrogenase C-terminal domain-like"/>
    <property type="match status" value="1"/>
</dbReference>
<evidence type="ECO:0000313" key="11">
    <source>
        <dbReference type="EMBL" id="CAF4115956.1"/>
    </source>
</evidence>
<evidence type="ECO:0000256" key="1">
    <source>
        <dbReference type="ARBA" id="ARBA00004305"/>
    </source>
</evidence>
<dbReference type="InterPro" id="IPR006108">
    <property type="entry name" value="3HC_DH_C"/>
</dbReference>
<organism evidence="11 12">
    <name type="scientific">Rotaria magnacalcarata</name>
    <dbReference type="NCBI Taxonomy" id="392030"/>
    <lineage>
        <taxon>Eukaryota</taxon>
        <taxon>Metazoa</taxon>
        <taxon>Spiralia</taxon>
        <taxon>Gnathifera</taxon>
        <taxon>Rotifera</taxon>
        <taxon>Eurotatoria</taxon>
        <taxon>Bdelloidea</taxon>
        <taxon>Philodinida</taxon>
        <taxon>Philodinidae</taxon>
        <taxon>Rotaria</taxon>
    </lineage>
</organism>
<evidence type="ECO:0000256" key="5">
    <source>
        <dbReference type="ARBA" id="ARBA00023128"/>
    </source>
</evidence>
<feature type="region of interest" description="Disordered" evidence="7">
    <location>
        <begin position="18"/>
        <end position="37"/>
    </location>
</feature>
<dbReference type="Pfam" id="PF02737">
    <property type="entry name" value="3HCDH_N"/>
    <property type="match status" value="1"/>
</dbReference>
<evidence type="ECO:0000256" key="6">
    <source>
        <dbReference type="ARBA" id="ARBA00049556"/>
    </source>
</evidence>
<evidence type="ECO:0008006" key="14">
    <source>
        <dbReference type="Google" id="ProtNLM"/>
    </source>
</evidence>
<keyword evidence="3" id="KW-0560">Oxidoreductase</keyword>
<evidence type="ECO:0000313" key="10">
    <source>
        <dbReference type="EMBL" id="CAF4077147.1"/>
    </source>
</evidence>
<evidence type="ECO:0000256" key="2">
    <source>
        <dbReference type="ARBA" id="ARBA00005005"/>
    </source>
</evidence>
<dbReference type="InterPro" id="IPR013328">
    <property type="entry name" value="6PGD_dom2"/>
</dbReference>